<feature type="region of interest" description="Disordered" evidence="1">
    <location>
        <begin position="1"/>
        <end position="39"/>
    </location>
</feature>
<evidence type="ECO:0000313" key="2">
    <source>
        <dbReference type="EMBL" id="CDY13470.1"/>
    </source>
</evidence>
<evidence type="ECO:0000256" key="1">
    <source>
        <dbReference type="SAM" id="MobiDB-lite"/>
    </source>
</evidence>
<name>A0A078FG92_BRANA</name>
<gene>
    <name evidence="2" type="primary">BnaA03g51880D</name>
    <name evidence="2" type="ORF">GSBRNA2T00077771001</name>
</gene>
<organism evidence="2 3">
    <name type="scientific">Brassica napus</name>
    <name type="common">Rape</name>
    <dbReference type="NCBI Taxonomy" id="3708"/>
    <lineage>
        <taxon>Eukaryota</taxon>
        <taxon>Viridiplantae</taxon>
        <taxon>Streptophyta</taxon>
        <taxon>Embryophyta</taxon>
        <taxon>Tracheophyta</taxon>
        <taxon>Spermatophyta</taxon>
        <taxon>Magnoliopsida</taxon>
        <taxon>eudicotyledons</taxon>
        <taxon>Gunneridae</taxon>
        <taxon>Pentapetalae</taxon>
        <taxon>rosids</taxon>
        <taxon>malvids</taxon>
        <taxon>Brassicales</taxon>
        <taxon>Brassicaceae</taxon>
        <taxon>Brassiceae</taxon>
        <taxon>Brassica</taxon>
    </lineage>
</organism>
<dbReference type="Gramene" id="CDY13470">
    <property type="protein sequence ID" value="CDY13470"/>
    <property type="gene ID" value="GSBRNA2T00077771001"/>
</dbReference>
<sequence>MQREREREREGKLQKRERGGERERREVTEERERGEVEISKQRRKREMDGVIYEAHYIIHLFFFFSKHKIVFFLHLSKCTKMQIWI</sequence>
<proteinExistence type="predicted"/>
<keyword evidence="3" id="KW-1185">Reference proteome</keyword>
<dbReference type="Proteomes" id="UP000028999">
    <property type="component" value="Unassembled WGS sequence"/>
</dbReference>
<protein>
    <submittedName>
        <fullName evidence="2">BnaA03g51880D protein</fullName>
    </submittedName>
</protein>
<accession>A0A078FG92</accession>
<dbReference type="PaxDb" id="3708-A0A078FG92"/>
<dbReference type="AlphaFoldDB" id="A0A078FG92"/>
<evidence type="ECO:0000313" key="3">
    <source>
        <dbReference type="Proteomes" id="UP000028999"/>
    </source>
</evidence>
<reference evidence="2 3" key="1">
    <citation type="journal article" date="2014" name="Science">
        <title>Plant genetics. Early allopolyploid evolution in the post-Neolithic Brassica napus oilseed genome.</title>
        <authorList>
            <person name="Chalhoub B."/>
            <person name="Denoeud F."/>
            <person name="Liu S."/>
            <person name="Parkin I.A."/>
            <person name="Tang H."/>
            <person name="Wang X."/>
            <person name="Chiquet J."/>
            <person name="Belcram H."/>
            <person name="Tong C."/>
            <person name="Samans B."/>
            <person name="Correa M."/>
            <person name="Da Silva C."/>
            <person name="Just J."/>
            <person name="Falentin C."/>
            <person name="Koh C.S."/>
            <person name="Le Clainche I."/>
            <person name="Bernard M."/>
            <person name="Bento P."/>
            <person name="Noel B."/>
            <person name="Labadie K."/>
            <person name="Alberti A."/>
            <person name="Charles M."/>
            <person name="Arnaud D."/>
            <person name="Guo H."/>
            <person name="Daviaud C."/>
            <person name="Alamery S."/>
            <person name="Jabbari K."/>
            <person name="Zhao M."/>
            <person name="Edger P.P."/>
            <person name="Chelaifa H."/>
            <person name="Tack D."/>
            <person name="Lassalle G."/>
            <person name="Mestiri I."/>
            <person name="Schnel N."/>
            <person name="Le Paslier M.C."/>
            <person name="Fan G."/>
            <person name="Renault V."/>
            <person name="Bayer P.E."/>
            <person name="Golicz A.A."/>
            <person name="Manoli S."/>
            <person name="Lee T.H."/>
            <person name="Thi V.H."/>
            <person name="Chalabi S."/>
            <person name="Hu Q."/>
            <person name="Fan C."/>
            <person name="Tollenaere R."/>
            <person name="Lu Y."/>
            <person name="Battail C."/>
            <person name="Shen J."/>
            <person name="Sidebottom C.H."/>
            <person name="Wang X."/>
            <person name="Canaguier A."/>
            <person name="Chauveau A."/>
            <person name="Berard A."/>
            <person name="Deniot G."/>
            <person name="Guan M."/>
            <person name="Liu Z."/>
            <person name="Sun F."/>
            <person name="Lim Y.P."/>
            <person name="Lyons E."/>
            <person name="Town C.D."/>
            <person name="Bancroft I."/>
            <person name="Wang X."/>
            <person name="Meng J."/>
            <person name="Ma J."/>
            <person name="Pires J.C."/>
            <person name="King G.J."/>
            <person name="Brunel D."/>
            <person name="Delourme R."/>
            <person name="Renard M."/>
            <person name="Aury J.M."/>
            <person name="Adams K.L."/>
            <person name="Batley J."/>
            <person name="Snowdon R.J."/>
            <person name="Tost J."/>
            <person name="Edwards D."/>
            <person name="Zhou Y."/>
            <person name="Hua W."/>
            <person name="Sharpe A.G."/>
            <person name="Paterson A.H."/>
            <person name="Guan C."/>
            <person name="Wincker P."/>
        </authorList>
    </citation>
    <scope>NUCLEOTIDE SEQUENCE [LARGE SCALE GENOMIC DNA]</scope>
    <source>
        <strain evidence="3">cv. Darmor-bzh</strain>
    </source>
</reference>
<dbReference type="EMBL" id="LK032035">
    <property type="protein sequence ID" value="CDY13470.1"/>
    <property type="molecule type" value="Genomic_DNA"/>
</dbReference>